<accession>S5ZWI6</accession>
<keyword evidence="2" id="KW-1185">Reference proteome</keyword>
<dbReference type="HOGENOM" id="CLU_3259328_0_0_12"/>
<reference evidence="1 2" key="1">
    <citation type="journal article" date="2013" name="PLoS ONE">
        <title>Genome-Wide Relatedness of Treponema pedis, from Gingiva and Necrotic Skin Lesions of Pigs, with the Human Oral Pathogen Treponema denticola.</title>
        <authorList>
            <person name="Svartstrom O."/>
            <person name="Mushtaq M."/>
            <person name="Pringle M."/>
            <person name="Segerman B."/>
        </authorList>
    </citation>
    <scope>NUCLEOTIDE SEQUENCE [LARGE SCALE GENOMIC DNA]</scope>
    <source>
        <strain evidence="1">T A4</strain>
    </source>
</reference>
<dbReference type="EMBL" id="CP004120">
    <property type="protein sequence ID" value="AGT44750.1"/>
    <property type="molecule type" value="Genomic_DNA"/>
</dbReference>
<name>S5ZWI6_9SPIR</name>
<dbReference type="STRING" id="1291379.TPE_2276"/>
<gene>
    <name evidence="1" type="ORF">TPE_2276</name>
</gene>
<evidence type="ECO:0000313" key="2">
    <source>
        <dbReference type="Proteomes" id="UP000015620"/>
    </source>
</evidence>
<protein>
    <submittedName>
        <fullName evidence="1">Uncharacterized protein</fullName>
    </submittedName>
</protein>
<proteinExistence type="predicted"/>
<dbReference type="Proteomes" id="UP000015620">
    <property type="component" value="Chromosome"/>
</dbReference>
<dbReference type="KEGG" id="tped:TPE_2276"/>
<dbReference type="AlphaFoldDB" id="S5ZWI6"/>
<evidence type="ECO:0000313" key="1">
    <source>
        <dbReference type="EMBL" id="AGT44750.1"/>
    </source>
</evidence>
<organism evidence="1 2">
    <name type="scientific">Treponema pedis str. T A4</name>
    <dbReference type="NCBI Taxonomy" id="1291379"/>
    <lineage>
        <taxon>Bacteria</taxon>
        <taxon>Pseudomonadati</taxon>
        <taxon>Spirochaetota</taxon>
        <taxon>Spirochaetia</taxon>
        <taxon>Spirochaetales</taxon>
        <taxon>Treponemataceae</taxon>
        <taxon>Treponema</taxon>
    </lineage>
</organism>
<sequence>MSKTVTSQRYGKGWCGTGLLVYMGKNKYNKKRRAKKFMRGLS</sequence>
<dbReference type="PATRIC" id="fig|1291379.3.peg.2248"/>